<evidence type="ECO:0000313" key="7">
    <source>
        <dbReference type="Proteomes" id="UP000295122"/>
    </source>
</evidence>
<dbReference type="PRINTS" id="PR00455">
    <property type="entry name" value="HTHTETR"/>
</dbReference>
<dbReference type="GO" id="GO:0003700">
    <property type="term" value="F:DNA-binding transcription factor activity"/>
    <property type="evidence" value="ECO:0007669"/>
    <property type="project" value="TreeGrafter"/>
</dbReference>
<dbReference type="EMBL" id="SNZR01000011">
    <property type="protein sequence ID" value="TDR93726.1"/>
    <property type="molecule type" value="Genomic_DNA"/>
</dbReference>
<feature type="DNA-binding region" description="H-T-H motif" evidence="4">
    <location>
        <begin position="38"/>
        <end position="57"/>
    </location>
</feature>
<keyword evidence="1" id="KW-0805">Transcription regulation</keyword>
<dbReference type="Proteomes" id="UP000295122">
    <property type="component" value="Unassembled WGS sequence"/>
</dbReference>
<keyword evidence="7" id="KW-1185">Reference proteome</keyword>
<comment type="caution">
    <text evidence="6">The sequence shown here is derived from an EMBL/GenBank/DDBJ whole genome shotgun (WGS) entry which is preliminary data.</text>
</comment>
<dbReference type="InterPro" id="IPR001647">
    <property type="entry name" value="HTH_TetR"/>
</dbReference>
<dbReference type="Gene3D" id="1.10.357.10">
    <property type="entry name" value="Tetracycline Repressor, domain 2"/>
    <property type="match status" value="1"/>
</dbReference>
<sequence length="225" mass="25126">MRKAAGRTASGRVRGETRRRTLESARMLFNGRGVARVTTRLIAETAGINEGNLYYHFRTKASLVVALFAAFEEEAAGLAAPDGAERHELAPHVEVLRRWFVLTWRYRFLFQDMAAVQAEAPSLRPRLVRLSARLQAETRRSVADLAEAGLIAIPPGFEEPLLANVWIVSSSWIGFLVLNERVRAVRETHLRWGYNQVLSLYLPYLTEPALVALAALPEPSFSGEA</sequence>
<feature type="domain" description="HTH tetR-type" evidence="5">
    <location>
        <begin position="15"/>
        <end position="75"/>
    </location>
</feature>
<dbReference type="InterPro" id="IPR009057">
    <property type="entry name" value="Homeodomain-like_sf"/>
</dbReference>
<dbReference type="PROSITE" id="PS01081">
    <property type="entry name" value="HTH_TETR_1"/>
    <property type="match status" value="1"/>
</dbReference>
<keyword evidence="3" id="KW-0804">Transcription</keyword>
<evidence type="ECO:0000256" key="2">
    <source>
        <dbReference type="ARBA" id="ARBA00023125"/>
    </source>
</evidence>
<dbReference type="AlphaFoldDB" id="A0A4R7C9V3"/>
<dbReference type="OrthoDB" id="9811084at2"/>
<dbReference type="SUPFAM" id="SSF46689">
    <property type="entry name" value="Homeodomain-like"/>
    <property type="match status" value="1"/>
</dbReference>
<protein>
    <submittedName>
        <fullName evidence="6">TetR family transcriptional regulator</fullName>
    </submittedName>
</protein>
<dbReference type="InterPro" id="IPR023772">
    <property type="entry name" value="DNA-bd_HTH_TetR-type_CS"/>
</dbReference>
<dbReference type="Pfam" id="PF13972">
    <property type="entry name" value="TetR"/>
    <property type="match status" value="1"/>
</dbReference>
<dbReference type="InterPro" id="IPR050109">
    <property type="entry name" value="HTH-type_TetR-like_transc_reg"/>
</dbReference>
<dbReference type="GO" id="GO:0000976">
    <property type="term" value="F:transcription cis-regulatory region binding"/>
    <property type="evidence" value="ECO:0007669"/>
    <property type="project" value="TreeGrafter"/>
</dbReference>
<evidence type="ECO:0000259" key="5">
    <source>
        <dbReference type="PROSITE" id="PS50977"/>
    </source>
</evidence>
<evidence type="ECO:0000313" key="6">
    <source>
        <dbReference type="EMBL" id="TDR93726.1"/>
    </source>
</evidence>
<dbReference type="Pfam" id="PF00440">
    <property type="entry name" value="TetR_N"/>
    <property type="match status" value="1"/>
</dbReference>
<accession>A0A4R7C9V3</accession>
<evidence type="ECO:0000256" key="1">
    <source>
        <dbReference type="ARBA" id="ARBA00023015"/>
    </source>
</evidence>
<proteinExistence type="predicted"/>
<organism evidence="6 7">
    <name type="scientific">Enterovirga rhinocerotis</name>
    <dbReference type="NCBI Taxonomy" id="1339210"/>
    <lineage>
        <taxon>Bacteria</taxon>
        <taxon>Pseudomonadati</taxon>
        <taxon>Pseudomonadota</taxon>
        <taxon>Alphaproteobacteria</taxon>
        <taxon>Hyphomicrobiales</taxon>
        <taxon>Methylobacteriaceae</taxon>
        <taxon>Enterovirga</taxon>
    </lineage>
</organism>
<keyword evidence="2 4" id="KW-0238">DNA-binding</keyword>
<reference evidence="6 7" key="1">
    <citation type="submission" date="2019-03" db="EMBL/GenBank/DDBJ databases">
        <title>Genomic Encyclopedia of Type Strains, Phase IV (KMG-IV): sequencing the most valuable type-strain genomes for metagenomic binning, comparative biology and taxonomic classification.</title>
        <authorList>
            <person name="Goeker M."/>
        </authorList>
    </citation>
    <scope>NUCLEOTIDE SEQUENCE [LARGE SCALE GENOMIC DNA]</scope>
    <source>
        <strain evidence="6 7">DSM 25903</strain>
    </source>
</reference>
<dbReference type="InterPro" id="IPR025722">
    <property type="entry name" value="TetR"/>
</dbReference>
<dbReference type="PROSITE" id="PS50977">
    <property type="entry name" value="HTH_TETR_2"/>
    <property type="match status" value="1"/>
</dbReference>
<name>A0A4R7C9V3_9HYPH</name>
<dbReference type="RefSeq" id="WP_133768700.1">
    <property type="nucleotide sequence ID" value="NZ_SNZR01000011.1"/>
</dbReference>
<dbReference type="PANTHER" id="PTHR30055">
    <property type="entry name" value="HTH-TYPE TRANSCRIPTIONAL REGULATOR RUTR"/>
    <property type="match status" value="1"/>
</dbReference>
<evidence type="ECO:0000256" key="3">
    <source>
        <dbReference type="ARBA" id="ARBA00023163"/>
    </source>
</evidence>
<gene>
    <name evidence="6" type="ORF">EV668_0991</name>
</gene>
<dbReference type="PANTHER" id="PTHR30055:SF234">
    <property type="entry name" value="HTH-TYPE TRANSCRIPTIONAL REGULATOR BETI"/>
    <property type="match status" value="1"/>
</dbReference>
<evidence type="ECO:0000256" key="4">
    <source>
        <dbReference type="PROSITE-ProRule" id="PRU00335"/>
    </source>
</evidence>